<dbReference type="EMBL" id="JARFYM010000046">
    <property type="protein sequence ID" value="MDL2403412.1"/>
    <property type="molecule type" value="Genomic_DNA"/>
</dbReference>
<comment type="caution">
    <text evidence="5">The sequence shown here is derived from an EMBL/GenBank/DDBJ whole genome shotgun (WGS) entry which is preliminary data.</text>
</comment>
<dbReference type="InterPro" id="IPR018062">
    <property type="entry name" value="HTH_AraC-typ_CS"/>
</dbReference>
<dbReference type="Gene3D" id="1.10.10.60">
    <property type="entry name" value="Homeodomain-like"/>
    <property type="match status" value="1"/>
</dbReference>
<dbReference type="InterPro" id="IPR011051">
    <property type="entry name" value="RmlC_Cupin_sf"/>
</dbReference>
<dbReference type="PANTHER" id="PTHR11019:SF199">
    <property type="entry name" value="HTH-TYPE TRANSCRIPTIONAL REGULATOR NIMR"/>
    <property type="match status" value="1"/>
</dbReference>
<keyword evidence="2" id="KW-0238">DNA-binding</keyword>
<evidence type="ECO:0000256" key="3">
    <source>
        <dbReference type="ARBA" id="ARBA00023163"/>
    </source>
</evidence>
<keyword evidence="1" id="KW-0805">Transcription regulation</keyword>
<accession>A0ABT7K5I6</accession>
<dbReference type="RefSeq" id="WP_285872852.1">
    <property type="nucleotide sequence ID" value="NZ_JARFYM010000046.1"/>
</dbReference>
<keyword evidence="6" id="KW-1185">Reference proteome</keyword>
<sequence length="265" mass="29655">MTRQTQLPIPFRILSRTFPQGEAVAWHAHAEAQVIFAASGTIQVYTESERWFIPPQLALWMPARIPHRVDMISDTELRMIYWHPSALRKWAPDRPLDYIFALAATPLLRELILSAFKDDISPEKAELAVRLILHELIETPDIPVFLPMPTSTIGRRVADLALADSRMHLGVSDLACRAATSIRTISRVFPVETGLTFKAWRQRARIVLAIDQLSAGRTISQVAADVGFGSTAAFSFAFRQVTKMTPTAFLHHLPAAVVPADMRKP</sequence>
<dbReference type="PANTHER" id="PTHR11019">
    <property type="entry name" value="HTH-TYPE TRANSCRIPTIONAL REGULATOR NIMR"/>
    <property type="match status" value="1"/>
</dbReference>
<gene>
    <name evidence="5" type="ORF">PY649_31535</name>
</gene>
<evidence type="ECO:0000256" key="1">
    <source>
        <dbReference type="ARBA" id="ARBA00023015"/>
    </source>
</evidence>
<dbReference type="PROSITE" id="PS01124">
    <property type="entry name" value="HTH_ARAC_FAMILY_2"/>
    <property type="match status" value="1"/>
</dbReference>
<dbReference type="SUPFAM" id="SSF46689">
    <property type="entry name" value="Homeodomain-like"/>
    <property type="match status" value="1"/>
</dbReference>
<feature type="domain" description="HTH araC/xylS-type" evidence="4">
    <location>
        <begin position="155"/>
        <end position="252"/>
    </location>
</feature>
<dbReference type="InterPro" id="IPR018060">
    <property type="entry name" value="HTH_AraC"/>
</dbReference>
<dbReference type="InterPro" id="IPR009057">
    <property type="entry name" value="Homeodomain-like_sf"/>
</dbReference>
<dbReference type="Pfam" id="PF12833">
    <property type="entry name" value="HTH_18"/>
    <property type="match status" value="1"/>
</dbReference>
<evidence type="ECO:0000313" key="6">
    <source>
        <dbReference type="Proteomes" id="UP001172645"/>
    </source>
</evidence>
<proteinExistence type="predicted"/>
<dbReference type="SUPFAM" id="SSF51182">
    <property type="entry name" value="RmlC-like cupins"/>
    <property type="match status" value="1"/>
</dbReference>
<dbReference type="Gene3D" id="2.60.120.10">
    <property type="entry name" value="Jelly Rolls"/>
    <property type="match status" value="1"/>
</dbReference>
<dbReference type="InterPro" id="IPR013096">
    <property type="entry name" value="Cupin_2"/>
</dbReference>
<dbReference type="Proteomes" id="UP001172645">
    <property type="component" value="Unassembled WGS sequence"/>
</dbReference>
<dbReference type="SMART" id="SM00342">
    <property type="entry name" value="HTH_ARAC"/>
    <property type="match status" value="1"/>
</dbReference>
<organism evidence="5 6">
    <name type="scientific">Rhizobium mayense</name>
    <dbReference type="NCBI Taxonomy" id="1312184"/>
    <lineage>
        <taxon>Bacteria</taxon>
        <taxon>Pseudomonadati</taxon>
        <taxon>Pseudomonadota</taxon>
        <taxon>Alphaproteobacteria</taxon>
        <taxon>Hyphomicrobiales</taxon>
        <taxon>Rhizobiaceae</taxon>
        <taxon>Rhizobium/Agrobacterium group</taxon>
        <taxon>Rhizobium</taxon>
    </lineage>
</organism>
<protein>
    <submittedName>
        <fullName evidence="5">Helix-turn-helix transcriptional regulator</fullName>
    </submittedName>
</protein>
<reference evidence="5" key="1">
    <citation type="submission" date="2023-06" db="EMBL/GenBank/DDBJ databases">
        <title>Phylogenetic Diversity of Rhizobium strains.</title>
        <authorList>
            <person name="Moura F.T."/>
            <person name="Helene L.C.F."/>
            <person name="Hungria M."/>
        </authorList>
    </citation>
    <scope>NUCLEOTIDE SEQUENCE</scope>
    <source>
        <strain evidence="5">CCGE526</strain>
    </source>
</reference>
<keyword evidence="3" id="KW-0804">Transcription</keyword>
<dbReference type="Pfam" id="PF07883">
    <property type="entry name" value="Cupin_2"/>
    <property type="match status" value="1"/>
</dbReference>
<evidence type="ECO:0000259" key="4">
    <source>
        <dbReference type="PROSITE" id="PS01124"/>
    </source>
</evidence>
<dbReference type="CDD" id="cd06124">
    <property type="entry name" value="cupin_NimR-like_N"/>
    <property type="match status" value="1"/>
</dbReference>
<dbReference type="InterPro" id="IPR014710">
    <property type="entry name" value="RmlC-like_jellyroll"/>
</dbReference>
<evidence type="ECO:0000256" key="2">
    <source>
        <dbReference type="ARBA" id="ARBA00023125"/>
    </source>
</evidence>
<name>A0ABT7K5I6_9HYPH</name>
<evidence type="ECO:0000313" key="5">
    <source>
        <dbReference type="EMBL" id="MDL2403412.1"/>
    </source>
</evidence>
<dbReference type="PROSITE" id="PS00041">
    <property type="entry name" value="HTH_ARAC_FAMILY_1"/>
    <property type="match status" value="1"/>
</dbReference>